<accession>K4F7T9</accession>
<dbReference type="KEGG" id="vg:13994233"/>
<sequence length="148" mass="16857">MKVTISRSSWHYRMTEGVWGVFNKDPGNSLCTYFWQAVLSPVIALGLTIFALIFIVSLISFLFYAIGDFISHGLWYLNILPDTFNTEKVFNWRFIIVSVLFDAAVMALIAFNELVLKSKSTKTKSTNVVVAFVKAKKNKICPIIEYKD</sequence>
<dbReference type="Proteomes" id="UP000000457">
    <property type="component" value="Segment"/>
</dbReference>
<keyword evidence="1" id="KW-1133">Transmembrane helix</keyword>
<name>K4F7T9_9CAUD</name>
<proteinExistence type="predicted"/>
<evidence type="ECO:0000313" key="2">
    <source>
        <dbReference type="EMBL" id="AFC21942.1"/>
    </source>
</evidence>
<dbReference type="OrthoDB" id="28432at10239"/>
<dbReference type="EMBL" id="JN882285">
    <property type="protein sequence ID" value="AFC21942.1"/>
    <property type="molecule type" value="Genomic_DNA"/>
</dbReference>
<feature type="transmembrane region" description="Helical" evidence="1">
    <location>
        <begin position="92"/>
        <end position="115"/>
    </location>
</feature>
<feature type="transmembrane region" description="Helical" evidence="1">
    <location>
        <begin position="33"/>
        <end position="54"/>
    </location>
</feature>
<dbReference type="RefSeq" id="YP_006987597.1">
    <property type="nucleotide sequence ID" value="NC_019401.1"/>
</dbReference>
<organism evidence="2 3">
    <name type="scientific">Cronobacter phage vB_CsaM_GAP32</name>
    <dbReference type="NCBI Taxonomy" id="1141136"/>
    <lineage>
        <taxon>Viruses</taxon>
        <taxon>Duplodnaviria</taxon>
        <taxon>Heunggongvirae</taxon>
        <taxon>Uroviricota</taxon>
        <taxon>Caudoviricetes</taxon>
        <taxon>Mimasvirus</taxon>
        <taxon>Mimasvirus GAP32</taxon>
    </lineage>
</organism>
<reference evidence="2 3" key="1">
    <citation type="journal article" date="2014" name="Virology">
        <title>Supersize me: Cronobacter sakazakii phage GAP32.</title>
        <authorList>
            <person name="Abbasifar R."/>
            <person name="Griffiths M.W."/>
            <person name="Sabour P.M."/>
            <person name="Ackermann H.-W."/>
            <person name="Vandersteegen K."/>
            <person name="Lavigne R."/>
            <person name="Noben J.-P."/>
            <person name="Villa A.A."/>
            <person name="Abbasifar A."/>
            <person name="Nash J.H.E."/>
            <person name="Kropinski A.M."/>
        </authorList>
    </citation>
    <scope>NUCLEOTIDE SEQUENCE [LARGE SCALE GENOMIC DNA]</scope>
    <source>
        <strain evidence="2">GAP-32</strain>
    </source>
</reference>
<gene>
    <name evidence="2" type="ORF">GAP32_484</name>
</gene>
<keyword evidence="1" id="KW-0812">Transmembrane</keyword>
<evidence type="ECO:0000256" key="1">
    <source>
        <dbReference type="SAM" id="Phobius"/>
    </source>
</evidence>
<protein>
    <submittedName>
        <fullName evidence="2">Putative membrane protein</fullName>
    </submittedName>
</protein>
<dbReference type="GeneID" id="13994233"/>
<keyword evidence="3" id="KW-1185">Reference proteome</keyword>
<keyword evidence="1" id="KW-0472">Membrane</keyword>
<evidence type="ECO:0000313" key="3">
    <source>
        <dbReference type="Proteomes" id="UP000000457"/>
    </source>
</evidence>